<evidence type="ECO:0000256" key="3">
    <source>
        <dbReference type="ARBA" id="ARBA00022729"/>
    </source>
</evidence>
<dbReference type="EMBL" id="FOEV01000002">
    <property type="protein sequence ID" value="SEP82939.1"/>
    <property type="molecule type" value="Genomic_DNA"/>
</dbReference>
<dbReference type="PANTHER" id="PTHR34596">
    <property type="entry name" value="CHITOPORIN"/>
    <property type="match status" value="1"/>
</dbReference>
<evidence type="ECO:0000256" key="1">
    <source>
        <dbReference type="ARBA" id="ARBA00009075"/>
    </source>
</evidence>
<evidence type="ECO:0000313" key="5">
    <source>
        <dbReference type="Proteomes" id="UP000183210"/>
    </source>
</evidence>
<dbReference type="InterPro" id="IPR005318">
    <property type="entry name" value="OM_porin_bac"/>
</dbReference>
<evidence type="ECO:0000256" key="2">
    <source>
        <dbReference type="ARBA" id="ARBA00022448"/>
    </source>
</evidence>
<dbReference type="AlphaFoldDB" id="A0A9X8M9M8"/>
<reference evidence="4 5" key="1">
    <citation type="submission" date="2016-10" db="EMBL/GenBank/DDBJ databases">
        <authorList>
            <person name="Varghese N."/>
            <person name="Submissions S."/>
        </authorList>
    </citation>
    <scope>NUCLEOTIDE SEQUENCE [LARGE SCALE GENOMIC DNA]</scope>
    <source>
        <strain evidence="4 5">LMG 21974</strain>
    </source>
</reference>
<name>A0A9X8M9M8_9PSED</name>
<gene>
    <name evidence="4" type="ORF">SAMN05216409_102274</name>
</gene>
<organism evidence="4 5">
    <name type="scientific">Pseudomonas lutea</name>
    <dbReference type="NCBI Taxonomy" id="243924"/>
    <lineage>
        <taxon>Bacteria</taxon>
        <taxon>Pseudomonadati</taxon>
        <taxon>Pseudomonadota</taxon>
        <taxon>Gammaproteobacteria</taxon>
        <taxon>Pseudomonadales</taxon>
        <taxon>Pseudomonadaceae</taxon>
        <taxon>Pseudomonas</taxon>
    </lineage>
</organism>
<comment type="similarity">
    <text evidence="1">Belongs to the outer membrane porin (Opr) (TC 1.B.25) family.</text>
</comment>
<comment type="caution">
    <text evidence="4">The sequence shown here is derived from an EMBL/GenBank/DDBJ whole genome shotgun (WGS) entry which is preliminary data.</text>
</comment>
<dbReference type="GO" id="GO:0016020">
    <property type="term" value="C:membrane"/>
    <property type="evidence" value="ECO:0007669"/>
    <property type="project" value="InterPro"/>
</dbReference>
<dbReference type="InterPro" id="IPR023614">
    <property type="entry name" value="Porin_dom_sf"/>
</dbReference>
<dbReference type="Pfam" id="PF03573">
    <property type="entry name" value="OprD"/>
    <property type="match status" value="1"/>
</dbReference>
<evidence type="ECO:0000313" key="4">
    <source>
        <dbReference type="EMBL" id="SEP82939.1"/>
    </source>
</evidence>
<keyword evidence="2" id="KW-0813">Transport</keyword>
<sequence length="511" mass="55744">MAGTVSTGERHKKRYLAKSVLSQKSALKGGRFKRLTLVLPPLAGGTTARRIIASCPKRCSAPALQEVVIALEHTLNTSPFALATAIGLLSLHTAAQAGGFIEDSKATLSMRNFYINSDYRSGGKATDPSKVEEWGQAFILNYQSGFTQGPVGFGVDAIGMLGLKLDSGSHIGKGSRQPGTMFPRESDGASTDDFSSLGLTAKVRVSRTELRYGTLMPKLPVVNYNDGRLLPQTYEGGQVTSKEFDNLTLIAGQIEHVKDRNSSNYESISIAGSKTDSNQFRYAGADYQLTKKLTLQYYYGSLEDFYKQHFLGALHSQPLGSGVLKTDLRYFDSRSDGANGHEPAYYANGYYDGGSAVKGKVDNRLYSAMFSYSLAGHTLGVGYQGSEGNSDFPYLEQGNGKTLYTITNAQIGKFIHAGEDTWHVRYAYDFGNVGVQGLNAGVAYWHGDNACYQTGDRSEWERDFTVSYTVPRGVLKGAGLTVRNAMYRPGFPGQRDQDETRVIINYSIPLL</sequence>
<proteinExistence type="inferred from homology"/>
<dbReference type="PANTHER" id="PTHR34596:SF2">
    <property type="entry name" value="CHITOPORIN"/>
    <property type="match status" value="1"/>
</dbReference>
<keyword evidence="3" id="KW-0732">Signal</keyword>
<accession>A0A9X8M9M8</accession>
<dbReference type="Gene3D" id="2.40.160.10">
    <property type="entry name" value="Porin"/>
    <property type="match status" value="1"/>
</dbReference>
<dbReference type="Proteomes" id="UP000183210">
    <property type="component" value="Unassembled WGS sequence"/>
</dbReference>
<dbReference type="GO" id="GO:0015288">
    <property type="term" value="F:porin activity"/>
    <property type="evidence" value="ECO:0007669"/>
    <property type="project" value="TreeGrafter"/>
</dbReference>
<protein>
    <submittedName>
        <fullName evidence="4">Outer membrane porin, OprD family</fullName>
    </submittedName>
</protein>